<dbReference type="RefSeq" id="WP_108567202.1">
    <property type="nucleotide sequence ID" value="NZ_CP031769.1"/>
</dbReference>
<dbReference type="KEGG" id="salm:D0Y50_11160"/>
<dbReference type="OrthoDB" id="5855525at2"/>
<keyword evidence="1" id="KW-0732">Signal</keyword>
<dbReference type="EMBL" id="CP031769">
    <property type="protein sequence ID" value="AXR06867.1"/>
    <property type="molecule type" value="Genomic_DNA"/>
</dbReference>
<dbReference type="Gene3D" id="2.60.120.200">
    <property type="match status" value="1"/>
</dbReference>
<organism evidence="2 3">
    <name type="scientific">Salinimonas sediminis</name>
    <dbReference type="NCBI Taxonomy" id="2303538"/>
    <lineage>
        <taxon>Bacteria</taxon>
        <taxon>Pseudomonadati</taxon>
        <taxon>Pseudomonadota</taxon>
        <taxon>Gammaproteobacteria</taxon>
        <taxon>Alteromonadales</taxon>
        <taxon>Alteromonadaceae</taxon>
        <taxon>Alteromonas/Salinimonas group</taxon>
        <taxon>Salinimonas</taxon>
    </lineage>
</organism>
<evidence type="ECO:0000313" key="2">
    <source>
        <dbReference type="EMBL" id="AXR06867.1"/>
    </source>
</evidence>
<name>A0A346NMW0_9ALTE</name>
<reference evidence="2 3" key="1">
    <citation type="submission" date="2018-08" db="EMBL/GenBank/DDBJ databases">
        <title>Salinimonas sediminis sp. nov., a piezophilic bacterium isolated from a deep-sea sediment sample from the New Britain Trench.</title>
        <authorList>
            <person name="Cao J."/>
        </authorList>
    </citation>
    <scope>NUCLEOTIDE SEQUENCE [LARGE SCALE GENOMIC DNA]</scope>
    <source>
        <strain evidence="2 3">N102</strain>
    </source>
</reference>
<feature type="chain" id="PRO_5016725050" description="Polysaccharide lyase" evidence="1">
    <location>
        <begin position="19"/>
        <end position="239"/>
    </location>
</feature>
<dbReference type="Pfam" id="PF14099">
    <property type="entry name" value="Polysacc_lyase"/>
    <property type="match status" value="1"/>
</dbReference>
<accession>A0A346NMW0</accession>
<proteinExistence type="predicted"/>
<dbReference type="AlphaFoldDB" id="A0A346NMW0"/>
<gene>
    <name evidence="2" type="ORF">D0Y50_11160</name>
</gene>
<evidence type="ECO:0008006" key="4">
    <source>
        <dbReference type="Google" id="ProtNLM"/>
    </source>
</evidence>
<evidence type="ECO:0000256" key="1">
    <source>
        <dbReference type="SAM" id="SignalP"/>
    </source>
</evidence>
<dbReference type="InterPro" id="IPR025975">
    <property type="entry name" value="Polysacc_lyase"/>
</dbReference>
<dbReference type="Proteomes" id="UP000262073">
    <property type="component" value="Chromosome"/>
</dbReference>
<protein>
    <recommendedName>
        <fullName evidence="4">Polysaccharide lyase</fullName>
    </recommendedName>
</protein>
<feature type="signal peptide" evidence="1">
    <location>
        <begin position="1"/>
        <end position="18"/>
    </location>
</feature>
<keyword evidence="3" id="KW-1185">Reference proteome</keyword>
<sequence length="239" mass="27514">MKTSSILIICLISCFVNASEDVKSKTASAINYNNGTGGIYFESQDEGIKVDDSRIKFYLNEASTKINNGYRSEVAIFDRFELGSKVKYIFTLTVNKISQKTITQDNSWFIVAQWHDQPNKELGETWSSFPKRPPPLSFGIDYKKGYKLYFKSEKNYIDMDIRLGSTIFCAVEIEWIFSKDGAISGKCRTGIDNMKFSFKDRTMHNRYYHYFKFGIYNGPTVKGKNEVTFKNLNINPIEV</sequence>
<evidence type="ECO:0000313" key="3">
    <source>
        <dbReference type="Proteomes" id="UP000262073"/>
    </source>
</evidence>